<feature type="region of interest" description="Disordered" evidence="1">
    <location>
        <begin position="49"/>
        <end position="70"/>
    </location>
</feature>
<reference evidence="2 3" key="1">
    <citation type="submission" date="2015-03" db="EMBL/GenBank/DDBJ databases">
        <authorList>
            <person name="Lepp D."/>
            <person name="Hassan Y.I."/>
            <person name="Li X.-Z."/>
            <person name="Zhou T."/>
        </authorList>
    </citation>
    <scope>NUCLEOTIDE SEQUENCE [LARGE SCALE GENOMIC DNA]</scope>
    <source>
        <strain evidence="2 3">E84</strain>
    </source>
</reference>
<evidence type="ECO:0000256" key="1">
    <source>
        <dbReference type="SAM" id="MobiDB-lite"/>
    </source>
</evidence>
<sequence>MKKTVTWVLIANGAQARVLENTGPGKGLKPVEGMDWAIEPLQAQDIVSDRPGAHRTPSGFGRGGMEPRTDPVEHREAEFVKTVANELDHQIQNGAFDRLVIAAAPIALGDLRKSISPAVKKAIIAELNKDLTNLPSAQLDKHFDGILAA</sequence>
<proteinExistence type="predicted"/>
<organism evidence="2 3">
    <name type="scientific">Devosia epidermidihirudinis</name>
    <dbReference type="NCBI Taxonomy" id="1293439"/>
    <lineage>
        <taxon>Bacteria</taxon>
        <taxon>Pseudomonadati</taxon>
        <taxon>Pseudomonadota</taxon>
        <taxon>Alphaproteobacteria</taxon>
        <taxon>Hyphomicrobiales</taxon>
        <taxon>Devosiaceae</taxon>
        <taxon>Devosia</taxon>
    </lineage>
</organism>
<dbReference type="Pfam" id="PF10116">
    <property type="entry name" value="Host_attach"/>
    <property type="match status" value="1"/>
</dbReference>
<evidence type="ECO:0000313" key="2">
    <source>
        <dbReference type="EMBL" id="KKC35687.1"/>
    </source>
</evidence>
<comment type="caution">
    <text evidence="2">The sequence shown here is derived from an EMBL/GenBank/DDBJ whole genome shotgun (WGS) entry which is preliminary data.</text>
</comment>
<dbReference type="PATRIC" id="fig|1293439.3.peg.3341"/>
<evidence type="ECO:0000313" key="3">
    <source>
        <dbReference type="Proteomes" id="UP000033411"/>
    </source>
</evidence>
<dbReference type="InterPro" id="IPR019291">
    <property type="entry name" value="Host_attachment_protein"/>
</dbReference>
<gene>
    <name evidence="2" type="ORF">WH87_16370</name>
</gene>
<protein>
    <recommendedName>
        <fullName evidence="4">Host attachment protein</fullName>
    </recommendedName>
</protein>
<name>A0A0F5Q461_9HYPH</name>
<dbReference type="EMBL" id="LANJ01000045">
    <property type="protein sequence ID" value="KKC35687.1"/>
    <property type="molecule type" value="Genomic_DNA"/>
</dbReference>
<dbReference type="AlphaFoldDB" id="A0A0F5Q461"/>
<dbReference type="Proteomes" id="UP000033411">
    <property type="component" value="Unassembled WGS sequence"/>
</dbReference>
<evidence type="ECO:0008006" key="4">
    <source>
        <dbReference type="Google" id="ProtNLM"/>
    </source>
</evidence>
<dbReference type="RefSeq" id="WP_046140638.1">
    <property type="nucleotide sequence ID" value="NZ_LANJ01000045.1"/>
</dbReference>
<accession>A0A0F5Q461</accession>
<keyword evidence="3" id="KW-1185">Reference proteome</keyword>